<proteinExistence type="inferred from homology"/>
<evidence type="ECO:0000256" key="4">
    <source>
        <dbReference type="ARBA" id="ARBA00022692"/>
    </source>
</evidence>
<feature type="transmembrane region" description="Helical" evidence="7">
    <location>
        <begin position="175"/>
        <end position="193"/>
    </location>
</feature>
<dbReference type="PATRIC" id="fig|1193502.14.peg.1152"/>
<evidence type="ECO:0000256" key="6">
    <source>
        <dbReference type="ARBA" id="ARBA00023136"/>
    </source>
</evidence>
<feature type="transmembrane region" description="Helical" evidence="7">
    <location>
        <begin position="151"/>
        <end position="169"/>
    </location>
</feature>
<evidence type="ECO:0000256" key="2">
    <source>
        <dbReference type="ARBA" id="ARBA00008193"/>
    </source>
</evidence>
<evidence type="ECO:0000256" key="7">
    <source>
        <dbReference type="SAM" id="Phobius"/>
    </source>
</evidence>
<accession>A0A1D7TIW5</accession>
<evidence type="ECO:0000313" key="9">
    <source>
        <dbReference type="EMBL" id="AOO64916.1"/>
    </source>
</evidence>
<dbReference type="STRING" id="1193502.SHALO_1136"/>
<comment type="subcellular location">
    <subcellularLocation>
        <location evidence="1">Cell membrane</location>
        <topology evidence="1">Multi-pass membrane protein</topology>
    </subcellularLocation>
</comment>
<feature type="transmembrane region" description="Helical" evidence="7">
    <location>
        <begin position="6"/>
        <end position="23"/>
    </location>
</feature>
<dbReference type="KEGG" id="shal:SHALO_1136"/>
<comment type="similarity">
    <text evidence="2">Belongs to the UPF0126 family.</text>
</comment>
<feature type="transmembrane region" description="Helical" evidence="7">
    <location>
        <begin position="59"/>
        <end position="78"/>
    </location>
</feature>
<dbReference type="EMBL" id="CP017111">
    <property type="protein sequence ID" value="AOO64916.1"/>
    <property type="molecule type" value="Genomic_DNA"/>
</dbReference>
<keyword evidence="6 7" id="KW-0472">Membrane</keyword>
<feature type="transmembrane region" description="Helical" evidence="7">
    <location>
        <begin position="90"/>
        <end position="112"/>
    </location>
</feature>
<name>A0A1D7TIW5_9BACT</name>
<reference evidence="10" key="1">
    <citation type="submission" date="2016-08" db="EMBL/GenBank/DDBJ databases">
        <title>Complete genome sequence of the organohalide-respiring Epsilonproteobacterium Sulfurospirillum halorespirans.</title>
        <authorList>
            <person name="Goris T."/>
            <person name="Zimmermann J."/>
            <person name="Schenz B."/>
            <person name="Lemos M."/>
            <person name="Hackermueller J."/>
            <person name="Diekert G."/>
        </authorList>
    </citation>
    <scope>NUCLEOTIDE SEQUENCE [LARGE SCALE GENOMIC DNA]</scope>
    <source>
        <strain>DSM 13726</strain>
        <strain evidence="10">PCE-M2</strain>
    </source>
</reference>
<evidence type="ECO:0000256" key="3">
    <source>
        <dbReference type="ARBA" id="ARBA00022475"/>
    </source>
</evidence>
<evidence type="ECO:0000256" key="5">
    <source>
        <dbReference type="ARBA" id="ARBA00022989"/>
    </source>
</evidence>
<feature type="transmembrane region" description="Helical" evidence="7">
    <location>
        <begin position="118"/>
        <end position="139"/>
    </location>
</feature>
<dbReference type="PANTHER" id="PTHR30506:SF3">
    <property type="entry name" value="UPF0126 INNER MEMBRANE PROTEIN YADS-RELATED"/>
    <property type="match status" value="1"/>
</dbReference>
<feature type="domain" description="Glycine transporter" evidence="8">
    <location>
        <begin position="6"/>
        <end position="73"/>
    </location>
</feature>
<evidence type="ECO:0000313" key="10">
    <source>
        <dbReference type="Proteomes" id="UP000094609"/>
    </source>
</evidence>
<dbReference type="InterPro" id="IPR005115">
    <property type="entry name" value="Gly_transporter"/>
</dbReference>
<dbReference type="RefSeq" id="WP_069477747.1">
    <property type="nucleotide sequence ID" value="NZ_CP017111.1"/>
</dbReference>
<feature type="transmembrane region" description="Helical" evidence="7">
    <location>
        <begin position="30"/>
        <end position="47"/>
    </location>
</feature>
<dbReference type="PANTHER" id="PTHR30506">
    <property type="entry name" value="INNER MEMBRANE PROTEIN"/>
    <property type="match status" value="1"/>
</dbReference>
<dbReference type="Pfam" id="PF03458">
    <property type="entry name" value="Gly_transporter"/>
    <property type="match status" value="2"/>
</dbReference>
<keyword evidence="3" id="KW-1003">Cell membrane</keyword>
<evidence type="ECO:0000256" key="1">
    <source>
        <dbReference type="ARBA" id="ARBA00004651"/>
    </source>
</evidence>
<keyword evidence="5 7" id="KW-1133">Transmembrane helix</keyword>
<dbReference type="GO" id="GO:0005886">
    <property type="term" value="C:plasma membrane"/>
    <property type="evidence" value="ECO:0007669"/>
    <property type="project" value="UniProtKB-SubCell"/>
</dbReference>
<dbReference type="Proteomes" id="UP000094609">
    <property type="component" value="Chromosome"/>
</dbReference>
<feature type="domain" description="Glycine transporter" evidence="8">
    <location>
        <begin position="94"/>
        <end position="167"/>
    </location>
</feature>
<keyword evidence="4 7" id="KW-0812">Transmembrane</keyword>
<protein>
    <submittedName>
        <fullName evidence="9">Putative membrane protein</fullName>
    </submittedName>
</protein>
<gene>
    <name evidence="9" type="ORF">SHALO_1136</name>
</gene>
<evidence type="ECO:0000259" key="8">
    <source>
        <dbReference type="Pfam" id="PF03458"/>
    </source>
</evidence>
<organism evidence="9 10">
    <name type="scientific">Sulfurospirillum halorespirans DSM 13726</name>
    <dbReference type="NCBI Taxonomy" id="1193502"/>
    <lineage>
        <taxon>Bacteria</taxon>
        <taxon>Pseudomonadati</taxon>
        <taxon>Campylobacterota</taxon>
        <taxon>Epsilonproteobacteria</taxon>
        <taxon>Campylobacterales</taxon>
        <taxon>Sulfurospirillaceae</taxon>
        <taxon>Sulfurospirillum</taxon>
    </lineage>
</organism>
<sequence length="202" mass="22068">MVELEVAEIIGTIAFALSGFYVAVKEKLDLLGIFIASFLTALGGGLVRDMLCDRAPYTFTHLMPSILVIAVILLSTLLKLHLKGEIEKKFYFIISDTLGLVSFSISGALIALQVEFNFFGVVLMALVTAVGGGVIRDILLNRVPLLLISEFYGTVSLLVGAILFIFAQFDISGYLPVMVVFAFGVALRLLAYYKQWHLPKIG</sequence>
<dbReference type="AlphaFoldDB" id="A0A1D7TIW5"/>
<keyword evidence="10" id="KW-1185">Reference proteome</keyword>